<dbReference type="Proteomes" id="UP000633219">
    <property type="component" value="Unassembled WGS sequence"/>
</dbReference>
<dbReference type="PANTHER" id="PTHR39188:SF3">
    <property type="entry name" value="STAGE IV SPORULATION PROTEIN FB"/>
    <property type="match status" value="1"/>
</dbReference>
<gene>
    <name evidence="9" type="ORF">JJB09_17500</name>
</gene>
<evidence type="ECO:0000256" key="5">
    <source>
        <dbReference type="ARBA" id="ARBA00022833"/>
    </source>
</evidence>
<comment type="similarity">
    <text evidence="2">Belongs to the peptidase M50B family.</text>
</comment>
<keyword evidence="8" id="KW-1133">Transmembrane helix</keyword>
<feature type="transmembrane region" description="Helical" evidence="8">
    <location>
        <begin position="279"/>
        <end position="299"/>
    </location>
</feature>
<protein>
    <recommendedName>
        <fullName evidence="11">Site-2 protease family protein</fullName>
    </recommendedName>
</protein>
<name>A0A937CNJ7_9HYPH</name>
<dbReference type="AlphaFoldDB" id="A0A937CNJ7"/>
<evidence type="ECO:0000256" key="7">
    <source>
        <dbReference type="SAM" id="MobiDB-lite"/>
    </source>
</evidence>
<feature type="transmembrane region" description="Helical" evidence="8">
    <location>
        <begin position="399"/>
        <end position="421"/>
    </location>
</feature>
<keyword evidence="6" id="KW-0482">Metalloprotease</keyword>
<evidence type="ECO:0000256" key="6">
    <source>
        <dbReference type="ARBA" id="ARBA00023049"/>
    </source>
</evidence>
<sequence length="422" mass="45934">MTSIMLAAFAIILALIFILLLQAGKGGRIISISRRSAADPESSWGNLQSAWLGNGLTFKPSHLVASEDEEGSHRLTTSSNGAVDEFSLKLWPQPSPCSIAFSVTSKNGRPSPNGERHFEHWSVEPDGAGSKITVQTRFEQGFAHTVTTLLRLWRNVGILASPKAEIALETVNTSGSAPPKQGTKPHPARPRRPSPTNLPSHYGREAAISLIAFGYLLTQYKWQSAVVLALVILWHEYGHLLAYRLTGKTGNRLMLVPFFGGIAVAGAPHKSEFEKAFCALMGPGICAPLTLGAFALWYYDVAPDYDDWFWLFIHFSSVLNLLNLLPIYPLDGGQTAESFLRSFLPSSILVHLSGLSVAGLVVLLGYEYYEMAVFVGLFSLMGLRTLPSHSPMAPMSKPQALIIAIFYAAIVAAHGGVFYYVS</sequence>
<keyword evidence="10" id="KW-1185">Reference proteome</keyword>
<evidence type="ECO:0000313" key="10">
    <source>
        <dbReference type="Proteomes" id="UP000633219"/>
    </source>
</evidence>
<keyword evidence="3" id="KW-0645">Protease</keyword>
<feature type="transmembrane region" description="Helical" evidence="8">
    <location>
        <begin position="311"/>
        <end position="330"/>
    </location>
</feature>
<proteinExistence type="inferred from homology"/>
<reference evidence="9" key="1">
    <citation type="submission" date="2021-01" db="EMBL/GenBank/DDBJ databases">
        <title>Rhizobium sp. strain KVB221 16S ribosomal RNA gene Genome sequencing and assembly.</title>
        <authorList>
            <person name="Kang M."/>
        </authorList>
    </citation>
    <scope>NUCLEOTIDE SEQUENCE</scope>
    <source>
        <strain evidence="9">KVB221</strain>
    </source>
</reference>
<feature type="transmembrane region" description="Helical" evidence="8">
    <location>
        <begin position="342"/>
        <end position="362"/>
    </location>
</feature>
<evidence type="ECO:0000256" key="1">
    <source>
        <dbReference type="ARBA" id="ARBA00001947"/>
    </source>
</evidence>
<comment type="cofactor">
    <cofactor evidence="1">
        <name>Zn(2+)</name>
        <dbReference type="ChEBI" id="CHEBI:29105"/>
    </cofactor>
</comment>
<keyword evidence="5" id="KW-0862">Zinc</keyword>
<comment type="caution">
    <text evidence="9">The sequence shown here is derived from an EMBL/GenBank/DDBJ whole genome shotgun (WGS) entry which is preliminary data.</text>
</comment>
<keyword evidence="8" id="KW-0472">Membrane</keyword>
<dbReference type="GO" id="GO:0008237">
    <property type="term" value="F:metallopeptidase activity"/>
    <property type="evidence" value="ECO:0007669"/>
    <property type="project" value="UniProtKB-KW"/>
</dbReference>
<dbReference type="PANTHER" id="PTHR39188">
    <property type="entry name" value="MEMBRANE-ASSOCIATED ZINC METALLOPROTEASE M50B"/>
    <property type="match status" value="1"/>
</dbReference>
<dbReference type="RefSeq" id="WP_201660996.1">
    <property type="nucleotide sequence ID" value="NZ_JAEQNC010000010.1"/>
</dbReference>
<feature type="transmembrane region" description="Helical" evidence="8">
    <location>
        <begin position="249"/>
        <end position="267"/>
    </location>
</feature>
<accession>A0A937CNJ7</accession>
<keyword evidence="4" id="KW-0378">Hydrolase</keyword>
<organism evidence="9 10">
    <name type="scientific">Rhizobium setariae</name>
    <dbReference type="NCBI Taxonomy" id="2801340"/>
    <lineage>
        <taxon>Bacteria</taxon>
        <taxon>Pseudomonadati</taxon>
        <taxon>Pseudomonadota</taxon>
        <taxon>Alphaproteobacteria</taxon>
        <taxon>Hyphomicrobiales</taxon>
        <taxon>Rhizobiaceae</taxon>
        <taxon>Rhizobium/Agrobacterium group</taxon>
        <taxon>Rhizobium</taxon>
    </lineage>
</organism>
<feature type="region of interest" description="Disordered" evidence="7">
    <location>
        <begin position="170"/>
        <end position="200"/>
    </location>
</feature>
<evidence type="ECO:0000256" key="2">
    <source>
        <dbReference type="ARBA" id="ARBA00007931"/>
    </source>
</evidence>
<dbReference type="EMBL" id="JAEQNC010000010">
    <property type="protein sequence ID" value="MBL0373821.1"/>
    <property type="molecule type" value="Genomic_DNA"/>
</dbReference>
<evidence type="ECO:0000256" key="4">
    <source>
        <dbReference type="ARBA" id="ARBA00022801"/>
    </source>
</evidence>
<keyword evidence="8" id="KW-0812">Transmembrane</keyword>
<evidence type="ECO:0008006" key="11">
    <source>
        <dbReference type="Google" id="ProtNLM"/>
    </source>
</evidence>
<evidence type="ECO:0000313" key="9">
    <source>
        <dbReference type="EMBL" id="MBL0373821.1"/>
    </source>
</evidence>
<evidence type="ECO:0000256" key="3">
    <source>
        <dbReference type="ARBA" id="ARBA00022670"/>
    </source>
</evidence>
<dbReference type="GO" id="GO:0006508">
    <property type="term" value="P:proteolysis"/>
    <property type="evidence" value="ECO:0007669"/>
    <property type="project" value="UniProtKB-KW"/>
</dbReference>
<evidence type="ECO:0000256" key="8">
    <source>
        <dbReference type="SAM" id="Phobius"/>
    </source>
</evidence>